<comment type="similarity">
    <text evidence="1">Belongs to the L-aspartate dehydrogenase family.</text>
</comment>
<dbReference type="Proteomes" id="UP001518989">
    <property type="component" value="Unassembled WGS sequence"/>
</dbReference>
<keyword evidence="5" id="KW-1185">Reference proteome</keyword>
<comment type="caution">
    <text evidence="4">The sequence shown here is derived from an EMBL/GenBank/DDBJ whole genome shotgun (WGS) entry which is preliminary data.</text>
</comment>
<accession>A0ABS3KSR7</accession>
<dbReference type="SUPFAM" id="SSF55347">
    <property type="entry name" value="Glyceraldehyde-3-phosphate dehydrogenase-like, C-terminal domain"/>
    <property type="match status" value="1"/>
</dbReference>
<dbReference type="Pfam" id="PF01958">
    <property type="entry name" value="Asp_DH_C"/>
    <property type="match status" value="1"/>
</dbReference>
<dbReference type="PANTHER" id="PTHR31873:SF6">
    <property type="entry name" value="ASPARTATE DEHYDROGENASE DOMAIN-CONTAINING PROTEIN"/>
    <property type="match status" value="1"/>
</dbReference>
<evidence type="ECO:0000259" key="2">
    <source>
        <dbReference type="Pfam" id="PF01958"/>
    </source>
</evidence>
<dbReference type="RefSeq" id="WP_207417904.1">
    <property type="nucleotide sequence ID" value="NZ_CP061177.1"/>
</dbReference>
<sequence length="263" mass="26722">MRAEPLRVGILGAGRIGCRIAERLGEGALLGALLCRPAQQDALGARFGAGIVCTDLDGFLARAPGVVAECASAGLLATAAPRLLAAGIDIIPLSLAAFADPATEAALLSAAEAGPGRIEIPAGAMASLGFLAAAREDALADVHLTVRYPPARLRGTPGEAGGIAAPRVVFSGTVRQAAALFPRHLNVSVGVALAGLGLDRTRFTLVADPGITQAAFLVEAQAGPGAVRLAVEGRGNPVEDDPVDYTTFSVLRLLRRRTAAVMI</sequence>
<dbReference type="InterPro" id="IPR036291">
    <property type="entry name" value="NAD(P)-bd_dom_sf"/>
</dbReference>
<feature type="domain" description="Aspartate dehydrogenase" evidence="2">
    <location>
        <begin position="164"/>
        <end position="237"/>
    </location>
</feature>
<dbReference type="InterPro" id="IPR005106">
    <property type="entry name" value="Asp/hSer_DH_NAD-bd"/>
</dbReference>
<evidence type="ECO:0000256" key="1">
    <source>
        <dbReference type="ARBA" id="ARBA00008331"/>
    </source>
</evidence>
<name>A0ABS3KSR7_9PROT</name>
<evidence type="ECO:0000259" key="3">
    <source>
        <dbReference type="Pfam" id="PF03447"/>
    </source>
</evidence>
<organism evidence="4 5">
    <name type="scientific">Roseomonas haemaphysalidis</name>
    <dbReference type="NCBI Taxonomy" id="2768162"/>
    <lineage>
        <taxon>Bacteria</taxon>
        <taxon>Pseudomonadati</taxon>
        <taxon>Pseudomonadota</taxon>
        <taxon>Alphaproteobacteria</taxon>
        <taxon>Acetobacterales</taxon>
        <taxon>Roseomonadaceae</taxon>
        <taxon>Roseomonas</taxon>
    </lineage>
</organism>
<dbReference type="InterPro" id="IPR002811">
    <property type="entry name" value="Asp_DH"/>
</dbReference>
<proteinExistence type="inferred from homology"/>
<dbReference type="PANTHER" id="PTHR31873">
    <property type="entry name" value="L-ASPARTATE DEHYDROGENASE-RELATED"/>
    <property type="match status" value="1"/>
</dbReference>
<gene>
    <name evidence="4" type="ORF">IAI61_13690</name>
</gene>
<dbReference type="SUPFAM" id="SSF51735">
    <property type="entry name" value="NAD(P)-binding Rossmann-fold domains"/>
    <property type="match status" value="1"/>
</dbReference>
<evidence type="ECO:0000313" key="5">
    <source>
        <dbReference type="Proteomes" id="UP001518989"/>
    </source>
</evidence>
<protein>
    <submittedName>
        <fullName evidence="4">DUF108 domain-containing protein</fullName>
    </submittedName>
</protein>
<evidence type="ECO:0000313" key="4">
    <source>
        <dbReference type="EMBL" id="MBO1080087.1"/>
    </source>
</evidence>
<dbReference type="Gene3D" id="3.30.360.10">
    <property type="entry name" value="Dihydrodipicolinate Reductase, domain 2"/>
    <property type="match status" value="1"/>
</dbReference>
<reference evidence="4 5" key="1">
    <citation type="submission" date="2020-09" db="EMBL/GenBank/DDBJ databases">
        <title>Roseomonas.</title>
        <authorList>
            <person name="Zhu W."/>
        </authorList>
    </citation>
    <scope>NUCLEOTIDE SEQUENCE [LARGE SCALE GENOMIC DNA]</scope>
    <source>
        <strain evidence="4 5">573</strain>
    </source>
</reference>
<dbReference type="Gene3D" id="3.40.50.720">
    <property type="entry name" value="NAD(P)-binding Rossmann-like Domain"/>
    <property type="match status" value="1"/>
</dbReference>
<dbReference type="Pfam" id="PF03447">
    <property type="entry name" value="NAD_binding_3"/>
    <property type="match status" value="1"/>
</dbReference>
<dbReference type="EMBL" id="JACTNG010000007">
    <property type="protein sequence ID" value="MBO1080087.1"/>
    <property type="molecule type" value="Genomic_DNA"/>
</dbReference>
<feature type="domain" description="Aspartate/homoserine dehydrogenase NAD-binding" evidence="3">
    <location>
        <begin position="12"/>
        <end position="120"/>
    </location>
</feature>